<name>A0A8S1QVJ2_PARPR</name>
<reference evidence="1" key="1">
    <citation type="submission" date="2021-01" db="EMBL/GenBank/DDBJ databases">
        <authorList>
            <consortium name="Genoscope - CEA"/>
            <person name="William W."/>
        </authorList>
    </citation>
    <scope>NUCLEOTIDE SEQUENCE</scope>
</reference>
<dbReference type="EMBL" id="CAJJDM010000283">
    <property type="protein sequence ID" value="CAD8118945.1"/>
    <property type="molecule type" value="Genomic_DNA"/>
</dbReference>
<dbReference type="AlphaFoldDB" id="A0A8S1QVJ2"/>
<protein>
    <submittedName>
        <fullName evidence="1">Uncharacterized protein</fullName>
    </submittedName>
</protein>
<sequence>MQWQLNDQIDQVYLIILKGVPLLFGKLGQQYYFKKYLIKVKYSYEQFRFPILSKTLDQIFIINLIANKERLRGQNRNYNLSNQGDLVTKIKLKFQSQEIKKIAQQQRTKPIYDRKGIQQIVQNRVKQQLPCQLDKKIVYIDNQPKAIYIDIHSNEINQAYQQRIFQQTINYQ</sequence>
<evidence type="ECO:0000313" key="1">
    <source>
        <dbReference type="EMBL" id="CAD8118945.1"/>
    </source>
</evidence>
<keyword evidence="2" id="KW-1185">Reference proteome</keyword>
<proteinExistence type="predicted"/>
<accession>A0A8S1QVJ2</accession>
<dbReference type="Proteomes" id="UP000688137">
    <property type="component" value="Unassembled WGS sequence"/>
</dbReference>
<organism evidence="1 2">
    <name type="scientific">Paramecium primaurelia</name>
    <dbReference type="NCBI Taxonomy" id="5886"/>
    <lineage>
        <taxon>Eukaryota</taxon>
        <taxon>Sar</taxon>
        <taxon>Alveolata</taxon>
        <taxon>Ciliophora</taxon>
        <taxon>Intramacronucleata</taxon>
        <taxon>Oligohymenophorea</taxon>
        <taxon>Peniculida</taxon>
        <taxon>Parameciidae</taxon>
        <taxon>Paramecium</taxon>
    </lineage>
</organism>
<evidence type="ECO:0000313" key="2">
    <source>
        <dbReference type="Proteomes" id="UP000688137"/>
    </source>
</evidence>
<comment type="caution">
    <text evidence="1">The sequence shown here is derived from an EMBL/GenBank/DDBJ whole genome shotgun (WGS) entry which is preliminary data.</text>
</comment>
<gene>
    <name evidence="1" type="ORF">PPRIM_AZ9-3.1.T2740002</name>
</gene>